<evidence type="ECO:0000256" key="1">
    <source>
        <dbReference type="ARBA" id="ARBA00023239"/>
    </source>
</evidence>
<dbReference type="AlphaFoldDB" id="A0A382ANJ5"/>
<dbReference type="Pfam" id="PF00701">
    <property type="entry name" value="DHDPS"/>
    <property type="match status" value="1"/>
</dbReference>
<accession>A0A382ANJ5</accession>
<dbReference type="InterPro" id="IPR013785">
    <property type="entry name" value="Aldolase_TIM"/>
</dbReference>
<protein>
    <recommendedName>
        <fullName evidence="3">Dihydrodipicolinate synthase family protein</fullName>
    </recommendedName>
</protein>
<dbReference type="PANTHER" id="PTHR12128">
    <property type="entry name" value="DIHYDRODIPICOLINATE SYNTHASE"/>
    <property type="match status" value="1"/>
</dbReference>
<evidence type="ECO:0008006" key="3">
    <source>
        <dbReference type="Google" id="ProtNLM"/>
    </source>
</evidence>
<dbReference type="GO" id="GO:0008840">
    <property type="term" value="F:4-hydroxy-tetrahydrodipicolinate synthase activity"/>
    <property type="evidence" value="ECO:0007669"/>
    <property type="project" value="TreeGrafter"/>
</dbReference>
<sequence>MLKGIVSVLQLPFIHHDQIDYDSLAKLIEEAIDANVNGFLVPAVASEVAYLKQTEREELVIWIAQQVEGRVPLIIGASSEKIKDCRYFGQLAERVDAEAYLVAVPNVLYKESDEIVPFFQNVSDGIKLPLIIQDLEFNGPGLNMGTIEALRGVLPTLLGMKIETIPAGPKYTAIRQAFGKDFFVAGGWAIMQMIEALDRGVDAMIPESSMVKVYSKIFRYFVDDQRVQSLQLFRRLLPILTFSNQDLGTSIAFFKRLLVKKGIFQNATVRNPDCALDSYQLRVADELINYYLDLEKAIS</sequence>
<reference evidence="2" key="1">
    <citation type="submission" date="2018-05" db="EMBL/GenBank/DDBJ databases">
        <authorList>
            <person name="Lanie J.A."/>
            <person name="Ng W.-L."/>
            <person name="Kazmierczak K.M."/>
            <person name="Andrzejewski T.M."/>
            <person name="Davidsen T.M."/>
            <person name="Wayne K.J."/>
            <person name="Tettelin H."/>
            <person name="Glass J.I."/>
            <person name="Rusch D."/>
            <person name="Podicherti R."/>
            <person name="Tsui H.-C.T."/>
            <person name="Winkler M.E."/>
        </authorList>
    </citation>
    <scope>NUCLEOTIDE SEQUENCE</scope>
</reference>
<dbReference type="EMBL" id="UINC01025967">
    <property type="protein sequence ID" value="SVB02557.1"/>
    <property type="molecule type" value="Genomic_DNA"/>
</dbReference>
<dbReference type="CDD" id="cd00408">
    <property type="entry name" value="DHDPS-like"/>
    <property type="match status" value="1"/>
</dbReference>
<dbReference type="SUPFAM" id="SSF51569">
    <property type="entry name" value="Aldolase"/>
    <property type="match status" value="1"/>
</dbReference>
<dbReference type="PANTHER" id="PTHR12128:SF66">
    <property type="entry name" value="4-HYDROXY-2-OXOGLUTARATE ALDOLASE, MITOCHONDRIAL"/>
    <property type="match status" value="1"/>
</dbReference>
<dbReference type="InterPro" id="IPR002220">
    <property type="entry name" value="DapA-like"/>
</dbReference>
<dbReference type="Gene3D" id="3.20.20.70">
    <property type="entry name" value="Aldolase class I"/>
    <property type="match status" value="1"/>
</dbReference>
<dbReference type="SMART" id="SM01130">
    <property type="entry name" value="DHDPS"/>
    <property type="match status" value="1"/>
</dbReference>
<evidence type="ECO:0000313" key="2">
    <source>
        <dbReference type="EMBL" id="SVB02557.1"/>
    </source>
</evidence>
<name>A0A382ANJ5_9ZZZZ</name>
<gene>
    <name evidence="2" type="ORF">METZ01_LOCUS155411</name>
</gene>
<keyword evidence="1" id="KW-0456">Lyase</keyword>
<proteinExistence type="predicted"/>
<organism evidence="2">
    <name type="scientific">marine metagenome</name>
    <dbReference type="NCBI Taxonomy" id="408172"/>
    <lineage>
        <taxon>unclassified sequences</taxon>
        <taxon>metagenomes</taxon>
        <taxon>ecological metagenomes</taxon>
    </lineage>
</organism>
<dbReference type="GO" id="GO:0005829">
    <property type="term" value="C:cytosol"/>
    <property type="evidence" value="ECO:0007669"/>
    <property type="project" value="TreeGrafter"/>
</dbReference>